<protein>
    <recommendedName>
        <fullName evidence="6">PIN domain-containing protein</fullName>
    </recommendedName>
</protein>
<sequence>MALKKVLELLIDTNAYAAFKRGHPQAVVITPRVTILTIDNNTAEYSANIYKLLKNKGKPIPTNDMWIAAMALQHDFALLTYDKHFTNVDNLLYGQQLKDFLPSITNTANYQ</sequence>
<evidence type="ECO:0000256" key="2">
    <source>
        <dbReference type="ARBA" id="ARBA00022722"/>
    </source>
</evidence>
<keyword evidence="2" id="KW-0540">Nuclease</keyword>
<evidence type="ECO:0000313" key="8">
    <source>
        <dbReference type="Proteomes" id="UP000030428"/>
    </source>
</evidence>
<dbReference type="InterPro" id="IPR002716">
    <property type="entry name" value="PIN_dom"/>
</dbReference>
<keyword evidence="8" id="KW-1185">Reference proteome</keyword>
<evidence type="ECO:0000256" key="3">
    <source>
        <dbReference type="ARBA" id="ARBA00022723"/>
    </source>
</evidence>
<dbReference type="Proteomes" id="UP000030428">
    <property type="component" value="Unassembled WGS sequence"/>
</dbReference>
<keyword evidence="1" id="KW-1277">Toxin-antitoxin system</keyword>
<proteinExistence type="predicted"/>
<dbReference type="InterPro" id="IPR029060">
    <property type="entry name" value="PIN-like_dom_sf"/>
</dbReference>
<evidence type="ECO:0000256" key="5">
    <source>
        <dbReference type="ARBA" id="ARBA00022842"/>
    </source>
</evidence>
<feature type="domain" description="PIN" evidence="6">
    <location>
        <begin position="30"/>
        <end position="90"/>
    </location>
</feature>
<evidence type="ECO:0000256" key="1">
    <source>
        <dbReference type="ARBA" id="ARBA00022649"/>
    </source>
</evidence>
<organism evidence="7 8">
    <name type="scientific">Candidatus Thiomargarita nelsonii</name>
    <dbReference type="NCBI Taxonomy" id="1003181"/>
    <lineage>
        <taxon>Bacteria</taxon>
        <taxon>Pseudomonadati</taxon>
        <taxon>Pseudomonadota</taxon>
        <taxon>Gammaproteobacteria</taxon>
        <taxon>Thiotrichales</taxon>
        <taxon>Thiotrichaceae</taxon>
        <taxon>Thiomargarita</taxon>
    </lineage>
</organism>
<keyword evidence="3" id="KW-0479">Metal-binding</keyword>
<evidence type="ECO:0000313" key="7">
    <source>
        <dbReference type="EMBL" id="TGO03346.1"/>
    </source>
</evidence>
<keyword evidence="5" id="KW-0460">Magnesium</keyword>
<name>A0A4E0RK42_9GAMM</name>
<dbReference type="PANTHER" id="PTHR42740:SF1">
    <property type="entry name" value="RIBONUCLEASE VAPC3"/>
    <property type="match status" value="1"/>
</dbReference>
<dbReference type="SUPFAM" id="SSF88723">
    <property type="entry name" value="PIN domain-like"/>
    <property type="match status" value="1"/>
</dbReference>
<dbReference type="GO" id="GO:0046872">
    <property type="term" value="F:metal ion binding"/>
    <property type="evidence" value="ECO:0007669"/>
    <property type="project" value="UniProtKB-KW"/>
</dbReference>
<dbReference type="InterPro" id="IPR051749">
    <property type="entry name" value="PINc/VapC_TA_RNase"/>
</dbReference>
<dbReference type="Pfam" id="PF01850">
    <property type="entry name" value="PIN"/>
    <property type="match status" value="1"/>
</dbReference>
<reference evidence="7 8" key="1">
    <citation type="journal article" date="2016" name="Front. Microbiol.">
        <title>Single-Cell (Meta-)Genomics of a Dimorphic Candidatus Thiomargarita nelsonii Reveals Genomic Plasticity.</title>
        <authorList>
            <person name="Flood B.E."/>
            <person name="Fliss P."/>
            <person name="Jones D.S."/>
            <person name="Dick G.J."/>
            <person name="Jain S."/>
            <person name="Kaster A.K."/>
            <person name="Winkel M."/>
            <person name="Mussmann M."/>
            <person name="Bailey J."/>
        </authorList>
    </citation>
    <scope>NUCLEOTIDE SEQUENCE [LARGE SCALE GENOMIC DNA]</scope>
    <source>
        <strain evidence="7">Hydrate Ridge</strain>
    </source>
</reference>
<dbReference type="Gene3D" id="3.40.50.1010">
    <property type="entry name" value="5'-nuclease"/>
    <property type="match status" value="1"/>
</dbReference>
<comment type="caution">
    <text evidence="7">The sequence shown here is derived from an EMBL/GenBank/DDBJ whole genome shotgun (WGS) entry which is preliminary data.</text>
</comment>
<gene>
    <name evidence="7" type="ORF">PN36_07995</name>
</gene>
<evidence type="ECO:0000256" key="4">
    <source>
        <dbReference type="ARBA" id="ARBA00022801"/>
    </source>
</evidence>
<evidence type="ECO:0000259" key="6">
    <source>
        <dbReference type="Pfam" id="PF01850"/>
    </source>
</evidence>
<dbReference type="GO" id="GO:0016787">
    <property type="term" value="F:hydrolase activity"/>
    <property type="evidence" value="ECO:0007669"/>
    <property type="project" value="UniProtKB-KW"/>
</dbReference>
<dbReference type="PANTHER" id="PTHR42740">
    <property type="entry name" value="RIBONUCLEASE VAPC3"/>
    <property type="match status" value="1"/>
</dbReference>
<dbReference type="AlphaFoldDB" id="A0A4E0RK42"/>
<accession>A0A4E0RK42</accession>
<dbReference type="GO" id="GO:0004540">
    <property type="term" value="F:RNA nuclease activity"/>
    <property type="evidence" value="ECO:0007669"/>
    <property type="project" value="TreeGrafter"/>
</dbReference>
<dbReference type="EMBL" id="JSZA02000023">
    <property type="protein sequence ID" value="TGO03346.1"/>
    <property type="molecule type" value="Genomic_DNA"/>
</dbReference>
<keyword evidence="4" id="KW-0378">Hydrolase</keyword>